<proteinExistence type="predicted"/>
<protein>
    <submittedName>
        <fullName evidence="3">Outer membrane lipoprotein-sorting protein</fullName>
    </submittedName>
</protein>
<dbReference type="AlphaFoldDB" id="A0A7X2LVX4"/>
<feature type="domain" description="Uncharacterized protein TP-0789" evidence="2">
    <location>
        <begin position="74"/>
        <end position="246"/>
    </location>
</feature>
<keyword evidence="3" id="KW-0449">Lipoprotein</keyword>
<organism evidence="3 4">
    <name type="scientific">Pseudoduganella rivuli</name>
    <dbReference type="NCBI Taxonomy" id="2666085"/>
    <lineage>
        <taxon>Bacteria</taxon>
        <taxon>Pseudomonadati</taxon>
        <taxon>Pseudomonadota</taxon>
        <taxon>Betaproteobacteria</taxon>
        <taxon>Burkholderiales</taxon>
        <taxon>Oxalobacteraceae</taxon>
        <taxon>Telluria group</taxon>
        <taxon>Pseudoduganella</taxon>
    </lineage>
</organism>
<dbReference type="RefSeq" id="WP_154380992.1">
    <property type="nucleotide sequence ID" value="NZ_WKJJ01000025.1"/>
</dbReference>
<dbReference type="Pfam" id="PF17131">
    <property type="entry name" value="LolA_like"/>
    <property type="match status" value="1"/>
</dbReference>
<evidence type="ECO:0000313" key="4">
    <source>
        <dbReference type="Proteomes" id="UP000446768"/>
    </source>
</evidence>
<evidence type="ECO:0000256" key="1">
    <source>
        <dbReference type="SAM" id="SignalP"/>
    </source>
</evidence>
<dbReference type="EMBL" id="WKJJ01000025">
    <property type="protein sequence ID" value="MRV75961.1"/>
    <property type="molecule type" value="Genomic_DNA"/>
</dbReference>
<evidence type="ECO:0000313" key="3">
    <source>
        <dbReference type="EMBL" id="MRV75961.1"/>
    </source>
</evidence>
<name>A0A7X2LVX4_9BURK</name>
<evidence type="ECO:0000259" key="2">
    <source>
        <dbReference type="Pfam" id="PF17131"/>
    </source>
</evidence>
<keyword evidence="4" id="KW-1185">Reference proteome</keyword>
<dbReference type="CDD" id="cd16329">
    <property type="entry name" value="LolA_like"/>
    <property type="match status" value="1"/>
</dbReference>
<feature type="signal peptide" evidence="1">
    <location>
        <begin position="1"/>
        <end position="25"/>
    </location>
</feature>
<gene>
    <name evidence="3" type="ORF">GJ700_30035</name>
</gene>
<dbReference type="InterPro" id="IPR011220">
    <property type="entry name" value="UCP028205"/>
</dbReference>
<dbReference type="InterPro" id="IPR033399">
    <property type="entry name" value="TP_0789-like"/>
</dbReference>
<comment type="caution">
    <text evidence="3">The sequence shown here is derived from an EMBL/GenBank/DDBJ whole genome shotgun (WGS) entry which is preliminary data.</text>
</comment>
<reference evidence="3 4" key="1">
    <citation type="submission" date="2019-11" db="EMBL/GenBank/DDBJ databases">
        <title>Novel species isolated from a subtropical stream in China.</title>
        <authorList>
            <person name="Lu H."/>
        </authorList>
    </citation>
    <scope>NUCLEOTIDE SEQUENCE [LARGE SCALE GENOMIC DNA]</scope>
    <source>
        <strain evidence="3 4">FT92W</strain>
    </source>
</reference>
<sequence>MFEFLPRHTGALLLSTLLSAPAALAADAQQLLQASDAARGASASGLGWDVELINVGKGPDDHYQMRVRTIASASTVEILEPVSSKGAKMLQVNNNLWLGKPGLRKAVPISPRQRLSGLIAIGDVAATNYARDYNATLLRREKIDGEECEVLDLVAKGRNTTYDHIVYWISASRHVGLRAEFYSLSGKLMKSATFEYGNAVTGKSGRLPFVSNMTVVDAVSVEESRMRFTNVKPMALSGSDFNVDAL</sequence>
<dbReference type="Proteomes" id="UP000446768">
    <property type="component" value="Unassembled WGS sequence"/>
</dbReference>
<accession>A0A7X2LVX4</accession>
<dbReference type="Gene3D" id="2.50.20.10">
    <property type="entry name" value="Lipoprotein localisation LolA/LolB/LppX"/>
    <property type="match status" value="1"/>
</dbReference>
<dbReference type="PIRSF" id="PIRSF028205">
    <property type="entry name" value="UCP028205"/>
    <property type="match status" value="1"/>
</dbReference>
<feature type="chain" id="PRO_5031398345" evidence="1">
    <location>
        <begin position="26"/>
        <end position="246"/>
    </location>
</feature>
<keyword evidence="1" id="KW-0732">Signal</keyword>